<comment type="caution">
    <text evidence="1">The sequence shown here is derived from an EMBL/GenBank/DDBJ whole genome shotgun (WGS) entry which is preliminary data.</text>
</comment>
<reference evidence="1" key="1">
    <citation type="submission" date="2019-07" db="EMBL/GenBank/DDBJ databases">
        <authorList>
            <person name="Dittberner H."/>
        </authorList>
    </citation>
    <scope>NUCLEOTIDE SEQUENCE [LARGE SCALE GENOMIC DNA]</scope>
</reference>
<dbReference type="EMBL" id="CABITT030000003">
    <property type="protein sequence ID" value="VVA98913.1"/>
    <property type="molecule type" value="Genomic_DNA"/>
</dbReference>
<dbReference type="InterPro" id="IPR015915">
    <property type="entry name" value="Kelch-typ_b-propeller"/>
</dbReference>
<dbReference type="Gene3D" id="2.120.10.80">
    <property type="entry name" value="Kelch-type beta propeller"/>
    <property type="match status" value="1"/>
</dbReference>
<organism evidence="1 2">
    <name type="scientific">Arabis nemorensis</name>
    <dbReference type="NCBI Taxonomy" id="586526"/>
    <lineage>
        <taxon>Eukaryota</taxon>
        <taxon>Viridiplantae</taxon>
        <taxon>Streptophyta</taxon>
        <taxon>Embryophyta</taxon>
        <taxon>Tracheophyta</taxon>
        <taxon>Spermatophyta</taxon>
        <taxon>Magnoliopsida</taxon>
        <taxon>eudicotyledons</taxon>
        <taxon>Gunneridae</taxon>
        <taxon>Pentapetalae</taxon>
        <taxon>rosids</taxon>
        <taxon>malvids</taxon>
        <taxon>Brassicales</taxon>
        <taxon>Brassicaceae</taxon>
        <taxon>Arabideae</taxon>
        <taxon>Arabis</taxon>
    </lineage>
</organism>
<sequence>MVVQGGTGLTLVSLGHTLILELSADLKSRTWHEVVFNALPPPRSGHTLPYVSENQVVLFGGRGLGLVVNV</sequence>
<dbReference type="AlphaFoldDB" id="A0A565BBC9"/>
<evidence type="ECO:0000313" key="2">
    <source>
        <dbReference type="Proteomes" id="UP000489600"/>
    </source>
</evidence>
<protein>
    <submittedName>
        <fullName evidence="1">Uncharacterized protein</fullName>
    </submittedName>
</protein>
<name>A0A565BBC9_9BRAS</name>
<dbReference type="SUPFAM" id="SSF117281">
    <property type="entry name" value="Kelch motif"/>
    <property type="match status" value="1"/>
</dbReference>
<dbReference type="PANTHER" id="PTHR46175:SF4">
    <property type="entry name" value="BACTERIOOPSIN TRANSCRIPTIONAL ACTIVATOR"/>
    <property type="match status" value="1"/>
</dbReference>
<dbReference type="OrthoDB" id="10251809at2759"/>
<evidence type="ECO:0000313" key="1">
    <source>
        <dbReference type="EMBL" id="VVA98913.1"/>
    </source>
</evidence>
<gene>
    <name evidence="1" type="ORF">ANE_LOCUS9358</name>
</gene>
<proteinExistence type="predicted"/>
<keyword evidence="2" id="KW-1185">Reference proteome</keyword>
<dbReference type="PANTHER" id="PTHR46175">
    <property type="entry name" value="BACTERIOOPSIN TRANSCRIPTIONAL ACTIVATOR"/>
    <property type="match status" value="1"/>
</dbReference>
<accession>A0A565BBC9</accession>
<dbReference type="Proteomes" id="UP000489600">
    <property type="component" value="Unassembled WGS sequence"/>
</dbReference>